<keyword evidence="3" id="KW-1185">Reference proteome</keyword>
<dbReference type="EMBL" id="JAVFWL010000002">
    <property type="protein sequence ID" value="KAK6732431.1"/>
    <property type="molecule type" value="Genomic_DNA"/>
</dbReference>
<evidence type="ECO:0000313" key="3">
    <source>
        <dbReference type="Proteomes" id="UP001303046"/>
    </source>
</evidence>
<proteinExistence type="predicted"/>
<feature type="compositionally biased region" description="Basic and acidic residues" evidence="1">
    <location>
        <begin position="162"/>
        <end position="185"/>
    </location>
</feature>
<protein>
    <submittedName>
        <fullName evidence="2">Uncharacterized protein</fullName>
    </submittedName>
</protein>
<sequence>MGQWFAKQSPLLARAKKSTSVTRSVTNPTPPPTPKDAEKNEQKSCAPKSEYTQEEKTAATDRKEKAEICADQHFDECKTQLSEFRIEVKPSKEEKSAKTPGKGSGKLRSNKSWNERLKAKFESSSKRFKMRKKEKEEHPANHLTKSPMSRRLKTLAARMGGSKKDSGLQKNKVESKISAKDEKKVAKGSRVSKKEKRQERAKIVVPESDMPIDDDGYTKFEPTDAVCRPARAE</sequence>
<feature type="compositionally biased region" description="Basic and acidic residues" evidence="1">
    <location>
        <begin position="51"/>
        <end position="64"/>
    </location>
</feature>
<feature type="compositionally biased region" description="Basic and acidic residues" evidence="1">
    <location>
        <begin position="83"/>
        <end position="97"/>
    </location>
</feature>
<name>A0ABR1C598_NECAM</name>
<feature type="region of interest" description="Disordered" evidence="1">
    <location>
        <begin position="83"/>
        <end position="233"/>
    </location>
</feature>
<feature type="compositionally biased region" description="Polar residues" evidence="1">
    <location>
        <begin position="18"/>
        <end position="27"/>
    </location>
</feature>
<feature type="compositionally biased region" description="Basic residues" evidence="1">
    <location>
        <begin position="186"/>
        <end position="195"/>
    </location>
</feature>
<gene>
    <name evidence="2" type="primary">Necator_chrII.g4464</name>
    <name evidence="2" type="ORF">RB195_016672</name>
</gene>
<comment type="caution">
    <text evidence="2">The sequence shown here is derived from an EMBL/GenBank/DDBJ whole genome shotgun (WGS) entry which is preliminary data.</text>
</comment>
<evidence type="ECO:0000313" key="2">
    <source>
        <dbReference type="EMBL" id="KAK6732431.1"/>
    </source>
</evidence>
<feature type="region of interest" description="Disordered" evidence="1">
    <location>
        <begin position="1"/>
        <end position="64"/>
    </location>
</feature>
<reference evidence="2 3" key="1">
    <citation type="submission" date="2023-08" db="EMBL/GenBank/DDBJ databases">
        <title>A Necator americanus chromosomal reference genome.</title>
        <authorList>
            <person name="Ilik V."/>
            <person name="Petrzelkova K.J."/>
            <person name="Pardy F."/>
            <person name="Fuh T."/>
            <person name="Niatou-Singa F.S."/>
            <person name="Gouil Q."/>
            <person name="Baker L."/>
            <person name="Ritchie M.E."/>
            <person name="Jex A.R."/>
            <person name="Gazzola D."/>
            <person name="Li H."/>
            <person name="Toshio Fujiwara R."/>
            <person name="Zhan B."/>
            <person name="Aroian R.V."/>
            <person name="Pafco B."/>
            <person name="Schwarz E.M."/>
        </authorList>
    </citation>
    <scope>NUCLEOTIDE SEQUENCE [LARGE SCALE GENOMIC DNA]</scope>
    <source>
        <strain evidence="2 3">Aroian</strain>
        <tissue evidence="2">Whole animal</tissue>
    </source>
</reference>
<feature type="compositionally biased region" description="Basic and acidic residues" evidence="1">
    <location>
        <begin position="113"/>
        <end position="125"/>
    </location>
</feature>
<accession>A0ABR1C598</accession>
<dbReference type="Proteomes" id="UP001303046">
    <property type="component" value="Unassembled WGS sequence"/>
</dbReference>
<organism evidence="2 3">
    <name type="scientific">Necator americanus</name>
    <name type="common">Human hookworm</name>
    <dbReference type="NCBI Taxonomy" id="51031"/>
    <lineage>
        <taxon>Eukaryota</taxon>
        <taxon>Metazoa</taxon>
        <taxon>Ecdysozoa</taxon>
        <taxon>Nematoda</taxon>
        <taxon>Chromadorea</taxon>
        <taxon>Rhabditida</taxon>
        <taxon>Rhabditina</taxon>
        <taxon>Rhabditomorpha</taxon>
        <taxon>Strongyloidea</taxon>
        <taxon>Ancylostomatidae</taxon>
        <taxon>Bunostominae</taxon>
        <taxon>Necator</taxon>
    </lineage>
</organism>
<evidence type="ECO:0000256" key="1">
    <source>
        <dbReference type="SAM" id="MobiDB-lite"/>
    </source>
</evidence>